<evidence type="ECO:0008006" key="4">
    <source>
        <dbReference type="Google" id="ProtNLM"/>
    </source>
</evidence>
<name>A0ABQ4Q3E4_9BURK</name>
<accession>A0ABQ4Q3E4</accession>
<gene>
    <name evidence="2" type="ORF">NCCP691_16380</name>
</gene>
<feature type="chain" id="PRO_5045871350" description="Parallel beta helix pectate lyase-like protein" evidence="1">
    <location>
        <begin position="31"/>
        <end position="466"/>
    </location>
</feature>
<proteinExistence type="predicted"/>
<organism evidence="2 3">
    <name type="scientific">Noviherbaspirillum aridicola</name>
    <dbReference type="NCBI Taxonomy" id="2849687"/>
    <lineage>
        <taxon>Bacteria</taxon>
        <taxon>Pseudomonadati</taxon>
        <taxon>Pseudomonadota</taxon>
        <taxon>Betaproteobacteria</taxon>
        <taxon>Burkholderiales</taxon>
        <taxon>Oxalobacteraceae</taxon>
        <taxon>Noviherbaspirillum</taxon>
    </lineage>
</organism>
<dbReference type="SUPFAM" id="SSF51126">
    <property type="entry name" value="Pectin lyase-like"/>
    <property type="match status" value="2"/>
</dbReference>
<sequence>MKRAPHSGDLQRRRLLLAAAAALMPWRAAAGGQVKSSDTVSILDFGAQPGTDCTGAFNQACSVARRVHVPAGEYLLREAGWPSDTEIFGDGDRSILRMPADAAYLITNDSGSASPRQNIAGLLMRDLQLRGSCDADGMSEFRHLVSLNGVSGVRFERVLFRGFRGDAVYLGSGNRGASERHNTDVVIADCRFDGINRENRNGISVIDCDGLLVDGCRFENLTRHNMPGAIDIEPNRHPYHVVRHIHLRGNRFRRIGGSVGVISVYVLAGTPAPRDILVEHNLSEDYLGTGGFFHYNDNRAPAPESAHANVVVRDNDARRGATSFLLLSGKGIVLARNRFRDFAHSARIGSPVPAMAARDIALEGNLLQRCGTAGQSAVTVHSVDGLRFASNRFIDAGSAAAATSAAVLFGRGQSSGVSFENNCFETASPRRFIAIRKDPAHVLDPASNRFDANSLNGLANFFQAAQ</sequence>
<dbReference type="Proteomes" id="UP000887222">
    <property type="component" value="Unassembled WGS sequence"/>
</dbReference>
<dbReference type="SMART" id="SM00710">
    <property type="entry name" value="PbH1"/>
    <property type="match status" value="8"/>
</dbReference>
<evidence type="ECO:0000313" key="3">
    <source>
        <dbReference type="Proteomes" id="UP000887222"/>
    </source>
</evidence>
<evidence type="ECO:0000256" key="1">
    <source>
        <dbReference type="SAM" id="SignalP"/>
    </source>
</evidence>
<dbReference type="RefSeq" id="WP_220807786.1">
    <property type="nucleotide sequence ID" value="NZ_BPMK01000006.1"/>
</dbReference>
<dbReference type="InterPro" id="IPR012334">
    <property type="entry name" value="Pectin_lyas_fold"/>
</dbReference>
<keyword evidence="1" id="KW-0732">Signal</keyword>
<keyword evidence="3" id="KW-1185">Reference proteome</keyword>
<feature type="signal peptide" evidence="1">
    <location>
        <begin position="1"/>
        <end position="30"/>
    </location>
</feature>
<dbReference type="EMBL" id="BPMK01000006">
    <property type="protein sequence ID" value="GIZ51624.1"/>
    <property type="molecule type" value="Genomic_DNA"/>
</dbReference>
<dbReference type="Gene3D" id="2.160.20.10">
    <property type="entry name" value="Single-stranded right-handed beta-helix, Pectin lyase-like"/>
    <property type="match status" value="1"/>
</dbReference>
<dbReference type="InterPro" id="IPR006626">
    <property type="entry name" value="PbH1"/>
</dbReference>
<comment type="caution">
    <text evidence="2">The sequence shown here is derived from an EMBL/GenBank/DDBJ whole genome shotgun (WGS) entry which is preliminary data.</text>
</comment>
<reference evidence="2 3" key="1">
    <citation type="journal article" date="2022" name="Int. J. Syst. Evol. Microbiol.">
        <title>Noviherbaspirillum aridicola sp. nov., isolated from an arid soil in Pakistan.</title>
        <authorList>
            <person name="Khan I.U."/>
            <person name="Saqib M."/>
            <person name="Amin A."/>
            <person name="Hussain F."/>
            <person name="Li L."/>
            <person name="Liu Y.H."/>
            <person name="Fang B.Z."/>
            <person name="Ahmed I."/>
            <person name="Li W.J."/>
        </authorList>
    </citation>
    <scope>NUCLEOTIDE SEQUENCE [LARGE SCALE GENOMIC DNA]</scope>
    <source>
        <strain evidence="2 3">NCCP-691</strain>
    </source>
</reference>
<dbReference type="InterPro" id="IPR011050">
    <property type="entry name" value="Pectin_lyase_fold/virulence"/>
</dbReference>
<evidence type="ECO:0000313" key="2">
    <source>
        <dbReference type="EMBL" id="GIZ51624.1"/>
    </source>
</evidence>
<protein>
    <recommendedName>
        <fullName evidence="4">Parallel beta helix pectate lyase-like protein</fullName>
    </recommendedName>
</protein>